<proteinExistence type="predicted"/>
<name>A0A8H6FM66_9LECA</name>
<gene>
    <name evidence="2" type="ORF">HO173_010750</name>
</gene>
<dbReference type="Proteomes" id="UP000578531">
    <property type="component" value="Unassembled WGS sequence"/>
</dbReference>
<dbReference type="OrthoDB" id="10359742at2759"/>
<protein>
    <submittedName>
        <fullName evidence="2">Uncharacterized protein</fullName>
    </submittedName>
</protein>
<feature type="region of interest" description="Disordered" evidence="1">
    <location>
        <begin position="1"/>
        <end position="37"/>
    </location>
</feature>
<evidence type="ECO:0000313" key="3">
    <source>
        <dbReference type="Proteomes" id="UP000578531"/>
    </source>
</evidence>
<dbReference type="EMBL" id="JACCJC010000061">
    <property type="protein sequence ID" value="KAF6231050.1"/>
    <property type="molecule type" value="Genomic_DNA"/>
</dbReference>
<evidence type="ECO:0000256" key="1">
    <source>
        <dbReference type="SAM" id="MobiDB-lite"/>
    </source>
</evidence>
<feature type="compositionally biased region" description="Polar residues" evidence="1">
    <location>
        <begin position="1"/>
        <end position="13"/>
    </location>
</feature>
<evidence type="ECO:0000313" key="2">
    <source>
        <dbReference type="EMBL" id="KAF6231050.1"/>
    </source>
</evidence>
<feature type="compositionally biased region" description="Low complexity" evidence="1">
    <location>
        <begin position="14"/>
        <end position="37"/>
    </location>
</feature>
<dbReference type="RefSeq" id="XP_037160483.1">
    <property type="nucleotide sequence ID" value="XM_037312635.1"/>
</dbReference>
<sequence>MAQPVTSYPQSSDNSSCPTTNSISTTTNATESTLPTSDCDNLSKTYVSTIGTHTEFNVYCNSDLDGADFLGVFVYFFEDCMKTCAGSNYYQTSNGTQTANAACYGMAFVLDYHKNPQDLGGVAF</sequence>
<keyword evidence="3" id="KW-1185">Reference proteome</keyword>
<reference evidence="2 3" key="1">
    <citation type="journal article" date="2020" name="Genomics">
        <title>Complete, high-quality genomes from long-read metagenomic sequencing of two wolf lichen thalli reveals enigmatic genome architecture.</title>
        <authorList>
            <person name="McKenzie S.K."/>
            <person name="Walston R.F."/>
            <person name="Allen J.L."/>
        </authorList>
    </citation>
    <scope>NUCLEOTIDE SEQUENCE [LARGE SCALE GENOMIC DNA]</scope>
    <source>
        <strain evidence="2">WasteWater2</strain>
    </source>
</reference>
<accession>A0A8H6FM66</accession>
<dbReference type="AlphaFoldDB" id="A0A8H6FM66"/>
<organism evidence="2 3">
    <name type="scientific">Letharia columbiana</name>
    <dbReference type="NCBI Taxonomy" id="112416"/>
    <lineage>
        <taxon>Eukaryota</taxon>
        <taxon>Fungi</taxon>
        <taxon>Dikarya</taxon>
        <taxon>Ascomycota</taxon>
        <taxon>Pezizomycotina</taxon>
        <taxon>Lecanoromycetes</taxon>
        <taxon>OSLEUM clade</taxon>
        <taxon>Lecanoromycetidae</taxon>
        <taxon>Lecanorales</taxon>
        <taxon>Lecanorineae</taxon>
        <taxon>Parmeliaceae</taxon>
        <taxon>Letharia</taxon>
    </lineage>
</organism>
<comment type="caution">
    <text evidence="2">The sequence shown here is derived from an EMBL/GenBank/DDBJ whole genome shotgun (WGS) entry which is preliminary data.</text>
</comment>
<dbReference type="GeneID" id="59292396"/>